<dbReference type="OrthoDB" id="328909at2"/>
<accession>I4B6X0</accession>
<gene>
    <name evidence="1" type="ordered locus">Turpa_2385</name>
</gene>
<evidence type="ECO:0008006" key="3">
    <source>
        <dbReference type="Google" id="ProtNLM"/>
    </source>
</evidence>
<dbReference type="AlphaFoldDB" id="I4B6X0"/>
<dbReference type="PANTHER" id="PTHR11884:SF1">
    <property type="entry name" value="GOLGI APPARATUS PROTEIN 1"/>
    <property type="match status" value="1"/>
</dbReference>
<reference evidence="1 2" key="1">
    <citation type="submission" date="2012-06" db="EMBL/GenBank/DDBJ databases">
        <title>The complete chromosome of genome of Turneriella parva DSM 21527.</title>
        <authorList>
            <consortium name="US DOE Joint Genome Institute (JGI-PGF)"/>
            <person name="Lucas S."/>
            <person name="Han J."/>
            <person name="Lapidus A."/>
            <person name="Bruce D."/>
            <person name="Goodwin L."/>
            <person name="Pitluck S."/>
            <person name="Peters L."/>
            <person name="Kyrpides N."/>
            <person name="Mavromatis K."/>
            <person name="Ivanova N."/>
            <person name="Mikhailova N."/>
            <person name="Chertkov O."/>
            <person name="Detter J.C."/>
            <person name="Tapia R."/>
            <person name="Han C."/>
            <person name="Land M."/>
            <person name="Hauser L."/>
            <person name="Markowitz V."/>
            <person name="Cheng J.-F."/>
            <person name="Hugenholtz P."/>
            <person name="Woyke T."/>
            <person name="Wu D."/>
            <person name="Gronow S."/>
            <person name="Wellnitz S."/>
            <person name="Brambilla E."/>
            <person name="Klenk H.-P."/>
            <person name="Eisen J.A."/>
        </authorList>
    </citation>
    <scope>NUCLEOTIDE SEQUENCE [LARGE SCALE GENOMIC DNA]</scope>
    <source>
        <strain evidence="2">ATCC BAA-1111 / DSM 21527 / NCTC 11395 / H</strain>
    </source>
</reference>
<proteinExistence type="predicted"/>
<keyword evidence="2" id="KW-1185">Reference proteome</keyword>
<dbReference type="Pfam" id="PF00839">
    <property type="entry name" value="Cys_rich_FGFR"/>
    <property type="match status" value="1"/>
</dbReference>
<dbReference type="InterPro" id="IPR039728">
    <property type="entry name" value="GLG1"/>
</dbReference>
<dbReference type="Proteomes" id="UP000006048">
    <property type="component" value="Chromosome"/>
</dbReference>
<protein>
    <recommendedName>
        <fullName evidence="3">Cysteine rich repeat-containing protein</fullName>
    </recommendedName>
</protein>
<dbReference type="InterPro" id="IPR001893">
    <property type="entry name" value="Cys-rich_GLG1_repeat"/>
</dbReference>
<dbReference type="RefSeq" id="WP_014803533.1">
    <property type="nucleotide sequence ID" value="NC_018020.1"/>
</dbReference>
<evidence type="ECO:0000313" key="2">
    <source>
        <dbReference type="Proteomes" id="UP000006048"/>
    </source>
</evidence>
<evidence type="ECO:0000313" key="1">
    <source>
        <dbReference type="EMBL" id="AFM13027.1"/>
    </source>
</evidence>
<organism evidence="1 2">
    <name type="scientific">Turneriella parva (strain ATCC BAA-1111 / DSM 21527 / NCTC 11395 / H)</name>
    <name type="common">Leptospira parva</name>
    <dbReference type="NCBI Taxonomy" id="869212"/>
    <lineage>
        <taxon>Bacteria</taxon>
        <taxon>Pseudomonadati</taxon>
        <taxon>Spirochaetota</taxon>
        <taxon>Spirochaetia</taxon>
        <taxon>Leptospirales</taxon>
        <taxon>Leptospiraceae</taxon>
        <taxon>Turneriella</taxon>
    </lineage>
</organism>
<dbReference type="HOGENOM" id="CLU_2012423_0_0_12"/>
<dbReference type="PANTHER" id="PTHR11884">
    <property type="entry name" value="SELECTIN LIGAND RELATED"/>
    <property type="match status" value="1"/>
</dbReference>
<dbReference type="EMBL" id="CP002959">
    <property type="protein sequence ID" value="AFM13027.1"/>
    <property type="molecule type" value="Genomic_DNA"/>
</dbReference>
<sequence>MKQYLILSIAALMSVTAISAKGECRADREKFCGNVIKGNHKGMWQCMKEHENELSEGCKNHIAQVREKSRDIKKACKADYKKLCKQVKAGEGRIIKCLKENEVQLSDACKGALSAPAKVE</sequence>
<name>I4B6X0_TURPD</name>
<dbReference type="STRING" id="869212.Turpa_2385"/>
<dbReference type="KEGG" id="tpx:Turpa_2385"/>
<dbReference type="GO" id="GO:0016020">
    <property type="term" value="C:membrane"/>
    <property type="evidence" value="ECO:0007669"/>
    <property type="project" value="InterPro"/>
</dbReference>